<feature type="transmembrane region" description="Helical" evidence="3">
    <location>
        <begin position="244"/>
        <end position="264"/>
    </location>
</feature>
<feature type="domain" description="Peptidase S54 rhomboid" evidence="4">
    <location>
        <begin position="121"/>
        <end position="286"/>
    </location>
</feature>
<evidence type="ECO:0000313" key="6">
    <source>
        <dbReference type="Proteomes" id="UP000693970"/>
    </source>
</evidence>
<evidence type="ECO:0000259" key="4">
    <source>
        <dbReference type="Pfam" id="PF01694"/>
    </source>
</evidence>
<dbReference type="GO" id="GO:0004252">
    <property type="term" value="F:serine-type endopeptidase activity"/>
    <property type="evidence" value="ECO:0007669"/>
    <property type="project" value="InterPro"/>
</dbReference>
<proteinExistence type="inferred from homology"/>
<dbReference type="Pfam" id="PF01694">
    <property type="entry name" value="Rhomboid"/>
    <property type="match status" value="1"/>
</dbReference>
<dbReference type="Proteomes" id="UP000693970">
    <property type="component" value="Unassembled WGS sequence"/>
</dbReference>
<dbReference type="PANTHER" id="PTHR43066:SF1">
    <property type="entry name" value="RHOMBOID PROTEIN 2"/>
    <property type="match status" value="1"/>
</dbReference>
<dbReference type="EMBL" id="JAGRRH010000023">
    <property type="protein sequence ID" value="KAG7344092.1"/>
    <property type="molecule type" value="Genomic_DNA"/>
</dbReference>
<dbReference type="AlphaFoldDB" id="A0A9K3KIB0"/>
<feature type="transmembrane region" description="Helical" evidence="3">
    <location>
        <begin position="79"/>
        <end position="98"/>
    </location>
</feature>
<keyword evidence="3" id="KW-0812">Transmembrane</keyword>
<dbReference type="OrthoDB" id="10257275at2759"/>
<feature type="transmembrane region" description="Helical" evidence="3">
    <location>
        <begin position="460"/>
        <end position="486"/>
    </location>
</feature>
<accession>A0A9K3KIB0</accession>
<evidence type="ECO:0000313" key="5">
    <source>
        <dbReference type="EMBL" id="KAG7344092.1"/>
    </source>
</evidence>
<protein>
    <submittedName>
        <fullName evidence="5">Rhomboid family protein</fullName>
    </submittedName>
</protein>
<reference evidence="5" key="1">
    <citation type="journal article" date="2021" name="Sci. Rep.">
        <title>Diploid genomic architecture of Nitzschia inconspicua, an elite biomass production diatom.</title>
        <authorList>
            <person name="Oliver A."/>
            <person name="Podell S."/>
            <person name="Pinowska A."/>
            <person name="Traller J.C."/>
            <person name="Smith S.R."/>
            <person name="McClure R."/>
            <person name="Beliaev A."/>
            <person name="Bohutskyi P."/>
            <person name="Hill E.A."/>
            <person name="Rabines A."/>
            <person name="Zheng H."/>
            <person name="Allen L.Z."/>
            <person name="Kuo A."/>
            <person name="Grigoriev I.V."/>
            <person name="Allen A.E."/>
            <person name="Hazlebeck D."/>
            <person name="Allen E.E."/>
        </authorList>
    </citation>
    <scope>NUCLEOTIDE SEQUENCE</scope>
    <source>
        <strain evidence="5">Hildebrandi</strain>
    </source>
</reference>
<reference evidence="5" key="2">
    <citation type="submission" date="2021-04" db="EMBL/GenBank/DDBJ databases">
        <authorList>
            <person name="Podell S."/>
        </authorList>
    </citation>
    <scope>NUCLEOTIDE SEQUENCE</scope>
    <source>
        <strain evidence="5">Hildebrandi</strain>
    </source>
</reference>
<dbReference type="PANTHER" id="PTHR43066">
    <property type="entry name" value="RHOMBOID-RELATED PROTEIN"/>
    <property type="match status" value="1"/>
</dbReference>
<comment type="similarity">
    <text evidence="1">Belongs to the peptidase S54 family.</text>
</comment>
<gene>
    <name evidence="5" type="ORF">IV203_022100</name>
</gene>
<evidence type="ECO:0000256" key="2">
    <source>
        <dbReference type="SAM" id="MobiDB-lite"/>
    </source>
</evidence>
<evidence type="ECO:0000256" key="3">
    <source>
        <dbReference type="SAM" id="Phobius"/>
    </source>
</evidence>
<comment type="caution">
    <text evidence="5">The sequence shown here is derived from an EMBL/GenBank/DDBJ whole genome shotgun (WGS) entry which is preliminary data.</text>
</comment>
<organism evidence="5 6">
    <name type="scientific">Nitzschia inconspicua</name>
    <dbReference type="NCBI Taxonomy" id="303405"/>
    <lineage>
        <taxon>Eukaryota</taxon>
        <taxon>Sar</taxon>
        <taxon>Stramenopiles</taxon>
        <taxon>Ochrophyta</taxon>
        <taxon>Bacillariophyta</taxon>
        <taxon>Bacillariophyceae</taxon>
        <taxon>Bacillariophycidae</taxon>
        <taxon>Bacillariales</taxon>
        <taxon>Bacillariaceae</taxon>
        <taxon>Nitzschia</taxon>
    </lineage>
</organism>
<keyword evidence="3" id="KW-1133">Transmembrane helix</keyword>
<feature type="transmembrane region" description="Helical" evidence="3">
    <location>
        <begin position="202"/>
        <end position="224"/>
    </location>
</feature>
<sequence length="569" mass="63733">MFASKKEDVYVSWDYSNSVWKSLTNRVWNVWREAMIDTTLSTSIQNEEEGTNDSEINKYGFRSNTSKNSANRQQRRASLIPWTTYFLLLVNIGLYLLYWQRQVPLSVVALNSQLLLGDLGRSLTGNLAHFEIWHLGVNMMSTYALGNEMSLERSLGTIPLFLLTVSWIPLMTMIVVVLQLFKTMLCSRDAISLSLASDMMSTFPNMVGFSGILFAWMVVATLQTQQKSCPVFFMPDLCFDVYEIGGFSVSLGPIVQLVVLQVILPRASFMGHLAGIVLGFLFHWKVQPPLEWIQPCMLFPLLWFVGKYLSLKYFEPAFANGCANGGGRVLGSGSTGITAVPWKTTIQENLTNQEDDKSAAVWSLSLLRTTLVLHSALLLCTSFRRHLINSMIISELFCAAFLTAIENACRGRVSKVFSQDFTVGMLGRASVVMLIVQCITDSMTLAGWLVTSPLWQSSVYWFPLLTLWMLRIALWVVSLCVVCQVLNLKEEIQQHHGPSAVWTRALSWWVVKPCIVAGKRIVTMLGNRNLPINSSSVDGNNGLSQTHHEESTSTSEVLVLRGRFVSEAV</sequence>
<evidence type="ECO:0000256" key="1">
    <source>
        <dbReference type="ARBA" id="ARBA00009045"/>
    </source>
</evidence>
<name>A0A9K3KIB0_9STRA</name>
<feature type="transmembrane region" description="Helical" evidence="3">
    <location>
        <begin position="158"/>
        <end position="181"/>
    </location>
</feature>
<keyword evidence="6" id="KW-1185">Reference proteome</keyword>
<feature type="transmembrane region" description="Helical" evidence="3">
    <location>
        <begin position="426"/>
        <end position="448"/>
    </location>
</feature>
<feature type="region of interest" description="Disordered" evidence="2">
    <location>
        <begin position="45"/>
        <end position="69"/>
    </location>
</feature>
<dbReference type="InterPro" id="IPR022764">
    <property type="entry name" value="Peptidase_S54_rhomboid_dom"/>
</dbReference>
<dbReference type="GO" id="GO:0016020">
    <property type="term" value="C:membrane"/>
    <property type="evidence" value="ECO:0007669"/>
    <property type="project" value="InterPro"/>
</dbReference>
<keyword evidence="3" id="KW-0472">Membrane</keyword>